<dbReference type="PANTHER" id="PTHR43445:SF5">
    <property type="entry name" value="UDP-N-ACETYLMURAMATE--L-ALANYL-GAMMA-D-GLUTAMYL-MESO-2,6-DIAMINOHEPTANDIOATE LIGASE"/>
    <property type="match status" value="1"/>
</dbReference>
<comment type="caution">
    <text evidence="2">The sequence shown here is derived from an EMBL/GenBank/DDBJ whole genome shotgun (WGS) entry which is preliminary data.</text>
</comment>
<protein>
    <recommendedName>
        <fullName evidence="1">Mur ligase N-terminal catalytic domain-containing protein</fullName>
    </recommendedName>
</protein>
<dbReference type="InterPro" id="IPR036565">
    <property type="entry name" value="Mur-like_cat_sf"/>
</dbReference>
<name>A0A2H0KG31_9BACT</name>
<dbReference type="Pfam" id="PF01225">
    <property type="entry name" value="Mur_ligase"/>
    <property type="match status" value="1"/>
</dbReference>
<dbReference type="Gene3D" id="3.40.1190.10">
    <property type="entry name" value="Mur-like, catalytic domain"/>
    <property type="match status" value="1"/>
</dbReference>
<dbReference type="Gene3D" id="3.40.50.720">
    <property type="entry name" value="NAD(P)-binding Rossmann-like Domain"/>
    <property type="match status" value="1"/>
</dbReference>
<dbReference type="AlphaFoldDB" id="A0A2H0KG31"/>
<sequence>MKKAYFIGIAGKTMAPLAKAFKDMDWAVSGSDQKEVYPPITDFLSQNNIAYFKEYKEENLPNDPDLVVVGRSPLLINKDNPEYKKAVFLKLNVLSYPEVIGKYLIKENSIVVAGTYAKSTTTALISWILINAGLNPSYMFGGVPVNFSDGIKISDSNFSVVEGDETPALKESDPPKFMFYKPKFLLLTATEYDHPEIFKTRDSYVKAFINLVKLLPDNGVLFYDQRLVDKAVVNACKCPKIPFQTSNVKLPPSVLYKESAIRADILCTKLNIERKIIEDSIISFKGLRERNEFLGVFGGRYLFKDLSQQSSKIKSVLSLLRKQYPKNKIFVVFNPSATSLKFRENLDQYSDSFNLADQVIIGRVEFLKNVGRGERVTGSCLVKAFGGSKKVFYEPVDEKIIEFLKEKTGDGDLVVFMSSGGLRFTDLTKNIIKRLTDLS</sequence>
<accession>A0A2H0KG31</accession>
<dbReference type="SUPFAM" id="SSF53623">
    <property type="entry name" value="MurD-like peptide ligases, catalytic domain"/>
    <property type="match status" value="1"/>
</dbReference>
<dbReference type="EMBL" id="PCVI01000028">
    <property type="protein sequence ID" value="PIQ70187.1"/>
    <property type="molecule type" value="Genomic_DNA"/>
</dbReference>
<dbReference type="SUPFAM" id="SSF53244">
    <property type="entry name" value="MurD-like peptide ligases, peptide-binding domain"/>
    <property type="match status" value="1"/>
</dbReference>
<dbReference type="Proteomes" id="UP000231371">
    <property type="component" value="Unassembled WGS sequence"/>
</dbReference>
<dbReference type="InterPro" id="IPR036615">
    <property type="entry name" value="Mur_ligase_C_dom_sf"/>
</dbReference>
<dbReference type="Gene3D" id="3.90.190.20">
    <property type="entry name" value="Mur ligase, C-terminal domain"/>
    <property type="match status" value="1"/>
</dbReference>
<feature type="domain" description="Mur ligase N-terminal catalytic" evidence="1">
    <location>
        <begin position="5"/>
        <end position="103"/>
    </location>
</feature>
<evidence type="ECO:0000313" key="3">
    <source>
        <dbReference type="Proteomes" id="UP000231371"/>
    </source>
</evidence>
<evidence type="ECO:0000259" key="1">
    <source>
        <dbReference type="Pfam" id="PF01225"/>
    </source>
</evidence>
<dbReference type="InterPro" id="IPR000713">
    <property type="entry name" value="Mur_ligase_N"/>
</dbReference>
<dbReference type="GO" id="GO:0005524">
    <property type="term" value="F:ATP binding"/>
    <property type="evidence" value="ECO:0007669"/>
    <property type="project" value="InterPro"/>
</dbReference>
<dbReference type="PANTHER" id="PTHR43445">
    <property type="entry name" value="UDP-N-ACETYLMURAMATE--L-ALANINE LIGASE-RELATED"/>
    <property type="match status" value="1"/>
</dbReference>
<reference evidence="2 3" key="1">
    <citation type="submission" date="2017-09" db="EMBL/GenBank/DDBJ databases">
        <title>Depth-based differentiation of microbial function through sediment-hosted aquifers and enrichment of novel symbionts in the deep terrestrial subsurface.</title>
        <authorList>
            <person name="Probst A.J."/>
            <person name="Ladd B."/>
            <person name="Jarett J.K."/>
            <person name="Geller-Mcgrath D.E."/>
            <person name="Sieber C.M."/>
            <person name="Emerson J.B."/>
            <person name="Anantharaman K."/>
            <person name="Thomas B.C."/>
            <person name="Malmstrom R."/>
            <person name="Stieglmeier M."/>
            <person name="Klingl A."/>
            <person name="Woyke T."/>
            <person name="Ryan C.M."/>
            <person name="Banfield J.F."/>
        </authorList>
    </citation>
    <scope>NUCLEOTIDE SEQUENCE [LARGE SCALE GENOMIC DNA]</scope>
    <source>
        <strain evidence="2">CG11_big_fil_rev_8_21_14_0_20_40_12</strain>
    </source>
</reference>
<evidence type="ECO:0000313" key="2">
    <source>
        <dbReference type="EMBL" id="PIQ70187.1"/>
    </source>
</evidence>
<dbReference type="SUPFAM" id="SSF51984">
    <property type="entry name" value="MurCD N-terminal domain"/>
    <property type="match status" value="1"/>
</dbReference>
<gene>
    <name evidence="2" type="ORF">COV89_01845</name>
</gene>
<dbReference type="InterPro" id="IPR050061">
    <property type="entry name" value="MurCDEF_pg_biosynth"/>
</dbReference>
<dbReference type="GO" id="GO:0016881">
    <property type="term" value="F:acid-amino acid ligase activity"/>
    <property type="evidence" value="ECO:0007669"/>
    <property type="project" value="InterPro"/>
</dbReference>
<proteinExistence type="predicted"/>
<organism evidence="2 3">
    <name type="scientific">Candidatus Shapirobacteria bacterium CG11_big_fil_rev_8_21_14_0_20_40_12</name>
    <dbReference type="NCBI Taxonomy" id="1974889"/>
    <lineage>
        <taxon>Bacteria</taxon>
        <taxon>Candidatus Shapironibacteriota</taxon>
    </lineage>
</organism>